<feature type="transmembrane region" description="Helical" evidence="1">
    <location>
        <begin position="26"/>
        <end position="47"/>
    </location>
</feature>
<dbReference type="EMBL" id="JACBKZ010000008">
    <property type="protein sequence ID" value="KAF5943868.1"/>
    <property type="molecule type" value="Genomic_DNA"/>
</dbReference>
<protein>
    <submittedName>
        <fullName evidence="2">Uncharacterized protein</fullName>
    </submittedName>
</protein>
<keyword evidence="1" id="KW-0472">Membrane</keyword>
<dbReference type="Proteomes" id="UP000593564">
    <property type="component" value="Unassembled WGS sequence"/>
</dbReference>
<reference evidence="2 3" key="2">
    <citation type="submission" date="2020-07" db="EMBL/GenBank/DDBJ databases">
        <title>Genome assembly of wild tea tree DASZ reveals pedigree and selection history of tea varieties.</title>
        <authorList>
            <person name="Zhang W."/>
        </authorList>
    </citation>
    <scope>NUCLEOTIDE SEQUENCE [LARGE SCALE GENOMIC DNA]</scope>
    <source>
        <strain evidence="3">cv. G240</strain>
        <tissue evidence="2">Leaf</tissue>
    </source>
</reference>
<feature type="non-terminal residue" evidence="2">
    <location>
        <position position="160"/>
    </location>
</feature>
<dbReference type="AlphaFoldDB" id="A0A7J7GWT7"/>
<evidence type="ECO:0000313" key="3">
    <source>
        <dbReference type="Proteomes" id="UP000593564"/>
    </source>
</evidence>
<proteinExistence type="predicted"/>
<organism evidence="2 3">
    <name type="scientific">Camellia sinensis</name>
    <name type="common">Tea plant</name>
    <name type="synonym">Thea sinensis</name>
    <dbReference type="NCBI Taxonomy" id="4442"/>
    <lineage>
        <taxon>Eukaryota</taxon>
        <taxon>Viridiplantae</taxon>
        <taxon>Streptophyta</taxon>
        <taxon>Embryophyta</taxon>
        <taxon>Tracheophyta</taxon>
        <taxon>Spermatophyta</taxon>
        <taxon>Magnoliopsida</taxon>
        <taxon>eudicotyledons</taxon>
        <taxon>Gunneridae</taxon>
        <taxon>Pentapetalae</taxon>
        <taxon>asterids</taxon>
        <taxon>Ericales</taxon>
        <taxon>Theaceae</taxon>
        <taxon>Camellia</taxon>
    </lineage>
</organism>
<evidence type="ECO:0000313" key="2">
    <source>
        <dbReference type="EMBL" id="KAF5943868.1"/>
    </source>
</evidence>
<comment type="caution">
    <text evidence="2">The sequence shown here is derived from an EMBL/GenBank/DDBJ whole genome shotgun (WGS) entry which is preliminary data.</text>
</comment>
<name>A0A7J7GWT7_CAMSI</name>
<accession>A0A7J7GWT7</accession>
<evidence type="ECO:0000256" key="1">
    <source>
        <dbReference type="SAM" id="Phobius"/>
    </source>
</evidence>
<keyword evidence="1" id="KW-1133">Transmembrane helix</keyword>
<keyword evidence="3" id="KW-1185">Reference proteome</keyword>
<reference evidence="3" key="1">
    <citation type="journal article" date="2020" name="Nat. Commun.">
        <title>Genome assembly of wild tea tree DASZ reveals pedigree and selection history of tea varieties.</title>
        <authorList>
            <person name="Zhang W."/>
            <person name="Zhang Y."/>
            <person name="Qiu H."/>
            <person name="Guo Y."/>
            <person name="Wan H."/>
            <person name="Zhang X."/>
            <person name="Scossa F."/>
            <person name="Alseekh S."/>
            <person name="Zhang Q."/>
            <person name="Wang P."/>
            <person name="Xu L."/>
            <person name="Schmidt M.H."/>
            <person name="Jia X."/>
            <person name="Li D."/>
            <person name="Zhu A."/>
            <person name="Guo F."/>
            <person name="Chen W."/>
            <person name="Ni D."/>
            <person name="Usadel B."/>
            <person name="Fernie A.R."/>
            <person name="Wen W."/>
        </authorList>
    </citation>
    <scope>NUCLEOTIDE SEQUENCE [LARGE SCALE GENOMIC DNA]</scope>
    <source>
        <strain evidence="3">cv. G240</strain>
    </source>
</reference>
<gene>
    <name evidence="2" type="ORF">HYC85_017945</name>
</gene>
<sequence>SSSLSLPNPNQTHIFSPKFSLLNTSFQITFFNLSASTIFCIHIYTYIHHIEKLVSHQNSQVWEPKQATKTDSCDSHRSVSEPHRLQIHTPALSKPFHAAASSSSADLRRSTATATRSRGFITEKNSAPLMLRLALEVKRGVLAFWLALPDLWCHHYPRDH</sequence>
<keyword evidence="1" id="KW-0812">Transmembrane</keyword>